<reference evidence="9" key="1">
    <citation type="journal article" date="2021" name="PeerJ">
        <title>Extensive microbial diversity within the chicken gut microbiome revealed by metagenomics and culture.</title>
        <authorList>
            <person name="Gilroy R."/>
            <person name="Ravi A."/>
            <person name="Getino M."/>
            <person name="Pursley I."/>
            <person name="Horton D.L."/>
            <person name="Alikhan N.F."/>
            <person name="Baker D."/>
            <person name="Gharbi K."/>
            <person name="Hall N."/>
            <person name="Watson M."/>
            <person name="Adriaenssens E.M."/>
            <person name="Foster-Nyarko E."/>
            <person name="Jarju S."/>
            <person name="Secka A."/>
            <person name="Antonio M."/>
            <person name="Oren A."/>
            <person name="Chaudhuri R.R."/>
            <person name="La Ragione R."/>
            <person name="Hildebrand F."/>
            <person name="Pallen M.J."/>
        </authorList>
    </citation>
    <scope>NUCLEOTIDE SEQUENCE</scope>
    <source>
        <strain evidence="9">12435</strain>
    </source>
</reference>
<accession>A0A9D1PY32</accession>
<dbReference type="HAMAP" id="MF_00295">
    <property type="entry name" value="MetA_acyltransf"/>
    <property type="match status" value="1"/>
</dbReference>
<evidence type="ECO:0000256" key="3">
    <source>
        <dbReference type="ARBA" id="ARBA00022679"/>
    </source>
</evidence>
<evidence type="ECO:0000256" key="4">
    <source>
        <dbReference type="ARBA" id="ARBA00023167"/>
    </source>
</evidence>
<comment type="caution">
    <text evidence="9">The sequence shown here is derived from an EMBL/GenBank/DDBJ whole genome shotgun (WGS) entry which is preliminary data.</text>
</comment>
<dbReference type="GO" id="GO:0004414">
    <property type="term" value="F:homoserine O-acetyltransferase activity"/>
    <property type="evidence" value="ECO:0007669"/>
    <property type="project" value="UniProtKB-EC"/>
</dbReference>
<dbReference type="Proteomes" id="UP000823990">
    <property type="component" value="Unassembled WGS sequence"/>
</dbReference>
<dbReference type="Pfam" id="PF04204">
    <property type="entry name" value="HTS"/>
    <property type="match status" value="1"/>
</dbReference>
<evidence type="ECO:0000256" key="1">
    <source>
        <dbReference type="ARBA" id="ARBA00022490"/>
    </source>
</evidence>
<keyword evidence="2 7" id="KW-0028">Amino-acid biosynthesis</keyword>
<keyword evidence="1 7" id="KW-0963">Cytoplasm</keyword>
<gene>
    <name evidence="9" type="primary">metA</name>
    <name evidence="7" type="synonym">metAA</name>
    <name evidence="9" type="ORF">H9892_00040</name>
</gene>
<evidence type="ECO:0000256" key="6">
    <source>
        <dbReference type="ARBA" id="ARBA00049043"/>
    </source>
</evidence>
<feature type="binding site" evidence="7">
    <location>
        <position position="251"/>
    </location>
    <ligand>
        <name>substrate</name>
    </ligand>
</feature>
<dbReference type="PIRSF" id="PIRSF000450">
    <property type="entry name" value="H_ser_succinyltr"/>
    <property type="match status" value="1"/>
</dbReference>
<proteinExistence type="inferred from homology"/>
<dbReference type="AlphaFoldDB" id="A0A9D1PY32"/>
<dbReference type="GO" id="GO:0019281">
    <property type="term" value="P:L-methionine biosynthetic process from homoserine via O-succinyl-L-homoserine and cystathionine"/>
    <property type="evidence" value="ECO:0007669"/>
    <property type="project" value="InterPro"/>
</dbReference>
<comment type="caution">
    <text evidence="7">Lacks conserved residue(s) required for the propagation of feature annotation.</text>
</comment>
<dbReference type="CDD" id="cd03131">
    <property type="entry name" value="GATase1_HTS"/>
    <property type="match status" value="1"/>
</dbReference>
<dbReference type="InterPro" id="IPR033752">
    <property type="entry name" value="MetA_family"/>
</dbReference>
<feature type="active site" description="Acyl-thioester intermediate" evidence="7 8">
    <location>
        <position position="144"/>
    </location>
</feature>
<name>A0A9D1PY32_9FIRM</name>
<evidence type="ECO:0000313" key="10">
    <source>
        <dbReference type="Proteomes" id="UP000823990"/>
    </source>
</evidence>
<feature type="site" description="Important for acyl-CoA specificity" evidence="7">
    <location>
        <position position="113"/>
    </location>
</feature>
<protein>
    <recommendedName>
        <fullName evidence="7">Homoserine O-acetyltransferase</fullName>
        <shortName evidence="7">HAT</shortName>
        <ecNumber evidence="7">2.3.1.31</ecNumber>
    </recommendedName>
    <alternativeName>
        <fullName evidence="7">Homoserine transacetylase</fullName>
        <shortName evidence="7">HTA</shortName>
    </alternativeName>
</protein>
<evidence type="ECO:0000256" key="8">
    <source>
        <dbReference type="PIRSR" id="PIRSR000450-1"/>
    </source>
</evidence>
<keyword evidence="4 7" id="KW-0486">Methionine biosynthesis</keyword>
<feature type="site" description="Important for substrate specificity" evidence="7">
    <location>
        <position position="194"/>
    </location>
</feature>
<evidence type="ECO:0000256" key="2">
    <source>
        <dbReference type="ARBA" id="ARBA00022605"/>
    </source>
</evidence>
<sequence length="305" mass="35389">MPVIIPSALPAKEILEKENIFVMADRRARSQEIRPLSIGILNLMPNKEETELELLRLISNTPLQVEITLLQTASYRATHTPEEHLKAFYMTFDEAYAAGRKFDGMIFTGAPVEQMKFEDVTYWDEIVRIMEWAQHNVFSSLYICWGAIAAAYYFYGVDKVPLEKKISGVYLHRSMKRSNPLVRNFDEYFYAPHSRHTEVDQNALRAVKDLDILAESDEAGIYLAASRDRRRVLVFGHGEYDKYTLDAEYKRDTALGRSDVERPVGYYGDNGEPRLIWRAHSSLLMSNWLNYYVYQETPYDINAIK</sequence>
<dbReference type="InterPro" id="IPR029062">
    <property type="entry name" value="Class_I_gatase-like"/>
</dbReference>
<dbReference type="NCBIfam" id="TIGR01001">
    <property type="entry name" value="metA"/>
    <property type="match status" value="1"/>
</dbReference>
<dbReference type="Gene3D" id="3.40.50.880">
    <property type="match status" value="1"/>
</dbReference>
<organism evidence="9 10">
    <name type="scientific">Candidatus Protoclostridium stercorigallinarum</name>
    <dbReference type="NCBI Taxonomy" id="2838741"/>
    <lineage>
        <taxon>Bacteria</taxon>
        <taxon>Bacillati</taxon>
        <taxon>Bacillota</taxon>
        <taxon>Clostridia</taxon>
        <taxon>Candidatus Protoclostridium</taxon>
    </lineage>
</organism>
<keyword evidence="5 7" id="KW-0012">Acyltransferase</keyword>
<comment type="pathway">
    <text evidence="7">Amino-acid biosynthesis; L-methionine biosynthesis via de novo pathway; O-acetyl-L-homoserine from L-homoserine: step 1/1.</text>
</comment>
<evidence type="ECO:0000313" key="9">
    <source>
        <dbReference type="EMBL" id="HIW01719.1"/>
    </source>
</evidence>
<dbReference type="EMBL" id="DXHS01000002">
    <property type="protein sequence ID" value="HIW01719.1"/>
    <property type="molecule type" value="Genomic_DNA"/>
</dbReference>
<feature type="active site" description="Proton acceptor" evidence="7">
    <location>
        <position position="237"/>
    </location>
</feature>
<comment type="catalytic activity">
    <reaction evidence="6 7">
        <text>L-homoserine + acetyl-CoA = O-acetyl-L-homoserine + CoA</text>
        <dbReference type="Rhea" id="RHEA:13701"/>
        <dbReference type="ChEBI" id="CHEBI:57287"/>
        <dbReference type="ChEBI" id="CHEBI:57288"/>
        <dbReference type="ChEBI" id="CHEBI:57476"/>
        <dbReference type="ChEBI" id="CHEBI:57716"/>
        <dbReference type="EC" id="2.3.1.31"/>
    </reaction>
</comment>
<dbReference type="PANTHER" id="PTHR20919:SF0">
    <property type="entry name" value="HOMOSERINE O-SUCCINYLTRANSFERASE"/>
    <property type="match status" value="1"/>
</dbReference>
<feature type="active site" evidence="7">
    <location>
        <position position="239"/>
    </location>
</feature>
<dbReference type="EC" id="2.3.1.31" evidence="7"/>
<feature type="binding site" evidence="7">
    <location>
        <position position="165"/>
    </location>
    <ligand>
        <name>substrate</name>
    </ligand>
</feature>
<comment type="similarity">
    <text evidence="7">Belongs to the MetA family.</text>
</comment>
<dbReference type="GO" id="GO:0008899">
    <property type="term" value="F:homoserine O-succinyltransferase activity"/>
    <property type="evidence" value="ECO:0007669"/>
    <property type="project" value="UniProtKB-UniRule"/>
</dbReference>
<dbReference type="InterPro" id="IPR005697">
    <property type="entry name" value="HST_MetA"/>
</dbReference>
<keyword evidence="3 7" id="KW-0808">Transferase</keyword>
<dbReference type="GO" id="GO:0005737">
    <property type="term" value="C:cytoplasm"/>
    <property type="evidence" value="ECO:0007669"/>
    <property type="project" value="UniProtKB-SubCell"/>
</dbReference>
<dbReference type="PANTHER" id="PTHR20919">
    <property type="entry name" value="HOMOSERINE O-SUCCINYLTRANSFERASE"/>
    <property type="match status" value="1"/>
</dbReference>
<evidence type="ECO:0000256" key="7">
    <source>
        <dbReference type="HAMAP-Rule" id="MF_00295"/>
    </source>
</evidence>
<comment type="subcellular location">
    <subcellularLocation>
        <location evidence="7">Cytoplasm</location>
    </subcellularLocation>
</comment>
<evidence type="ECO:0000256" key="5">
    <source>
        <dbReference type="ARBA" id="ARBA00023315"/>
    </source>
</evidence>
<dbReference type="SUPFAM" id="SSF52317">
    <property type="entry name" value="Class I glutamine amidotransferase-like"/>
    <property type="match status" value="1"/>
</dbReference>
<reference evidence="9" key="2">
    <citation type="submission" date="2021-04" db="EMBL/GenBank/DDBJ databases">
        <authorList>
            <person name="Gilroy R."/>
        </authorList>
    </citation>
    <scope>NUCLEOTIDE SEQUENCE</scope>
    <source>
        <strain evidence="9">12435</strain>
    </source>
</reference>
<feature type="binding site" evidence="7">
    <location>
        <position position="194"/>
    </location>
    <ligand>
        <name>substrate</name>
    </ligand>
</feature>
<comment type="function">
    <text evidence="7">Transfers an acetyl group from acetyl-CoA to L-homoserine, forming acetyl-L-homoserine.</text>
</comment>